<evidence type="ECO:0000256" key="1">
    <source>
        <dbReference type="ARBA" id="ARBA00022741"/>
    </source>
</evidence>
<dbReference type="PANTHER" id="PTHR45639:SF4">
    <property type="entry name" value="HSC70CB, ISOFORM G"/>
    <property type="match status" value="1"/>
</dbReference>
<dbReference type="EMBL" id="CM035442">
    <property type="protein sequence ID" value="KAH7280352.1"/>
    <property type="molecule type" value="Genomic_DNA"/>
</dbReference>
<organism evidence="3 4">
    <name type="scientific">Ceratopteris richardii</name>
    <name type="common">Triangle waterfern</name>
    <dbReference type="NCBI Taxonomy" id="49495"/>
    <lineage>
        <taxon>Eukaryota</taxon>
        <taxon>Viridiplantae</taxon>
        <taxon>Streptophyta</taxon>
        <taxon>Embryophyta</taxon>
        <taxon>Tracheophyta</taxon>
        <taxon>Polypodiopsida</taxon>
        <taxon>Polypodiidae</taxon>
        <taxon>Polypodiales</taxon>
        <taxon>Pteridineae</taxon>
        <taxon>Pteridaceae</taxon>
        <taxon>Parkerioideae</taxon>
        <taxon>Ceratopteris</taxon>
    </lineage>
</organism>
<evidence type="ECO:0000256" key="2">
    <source>
        <dbReference type="ARBA" id="ARBA00022840"/>
    </source>
</evidence>
<dbReference type="GO" id="GO:0140662">
    <property type="term" value="F:ATP-dependent protein folding chaperone"/>
    <property type="evidence" value="ECO:0007669"/>
    <property type="project" value="InterPro"/>
</dbReference>
<dbReference type="GO" id="GO:0005524">
    <property type="term" value="F:ATP binding"/>
    <property type="evidence" value="ECO:0007669"/>
    <property type="project" value="UniProtKB-KW"/>
</dbReference>
<gene>
    <name evidence="3" type="ORF">KP509_37G063100</name>
</gene>
<dbReference type="Gene3D" id="1.20.1270.10">
    <property type="match status" value="1"/>
</dbReference>
<accession>A0A8T2Q8P7</accession>
<dbReference type="OMA" id="HFISECE"/>
<dbReference type="GO" id="GO:0005829">
    <property type="term" value="C:cytosol"/>
    <property type="evidence" value="ECO:0007669"/>
    <property type="project" value="TreeGrafter"/>
</dbReference>
<dbReference type="Gene3D" id="3.30.30.30">
    <property type="match status" value="1"/>
</dbReference>
<dbReference type="GO" id="GO:0005634">
    <property type="term" value="C:nucleus"/>
    <property type="evidence" value="ECO:0007669"/>
    <property type="project" value="TreeGrafter"/>
</dbReference>
<dbReference type="Gene3D" id="2.60.34.10">
    <property type="entry name" value="Substrate Binding Domain Of DNAk, Chain A, domain 1"/>
    <property type="match status" value="1"/>
</dbReference>
<dbReference type="SUPFAM" id="SSF53067">
    <property type="entry name" value="Actin-like ATPase domain"/>
    <property type="match status" value="2"/>
</dbReference>
<name>A0A8T2Q8P7_CERRI</name>
<keyword evidence="2" id="KW-0067">ATP-binding</keyword>
<proteinExistence type="predicted"/>
<evidence type="ECO:0000313" key="4">
    <source>
        <dbReference type="Proteomes" id="UP000825935"/>
    </source>
</evidence>
<dbReference type="Pfam" id="PF00012">
    <property type="entry name" value="HSP70"/>
    <property type="match status" value="2"/>
</dbReference>
<dbReference type="FunFam" id="3.30.30.30:FF:000002">
    <property type="entry name" value="Heat shock 70 kDa protein 4"/>
    <property type="match status" value="1"/>
</dbReference>
<dbReference type="InterPro" id="IPR043129">
    <property type="entry name" value="ATPase_NBD"/>
</dbReference>
<sequence length="775" mass="87075">MVLNYESKREMPCIVSFNEKQRFIGMATSASLTTAPKNTISKIKRFIGIKFSDPEVQQDLCVLPFKVTEGPDGCPLIHVQYLGEKKSFTPSQILRMILSNLKAIAEKNLQTHVTDCVIGILVFFSEVQHRAMLDAALIAGLRPLRLMHETTATTLAYGIYKTDLPDTDPINVVFVDVSHVAMQICIAAFKKGQLKVLGHAFDRSLGGRDFDEVLFQHFCLKFKEEYRIDVLSNARACQRLRAACEKMKKVLSAKLEAPLNTECLIDEKDVKGFLKREDFEKLAQPILERIRVLCERALAKAKLSSNKLYAVEVCECIARGCALHCAMLRPTFRVHEFEVQDAFPFNVCLAWKGAAPECEEGETAVENSLSSIVFPKGNAIPSTKMLTFYRSGSFLLDVMYADTHDLPPGTSQKLSNFAIGPFKPTTTDKAKIKVNIRLNLHGIVSVESATMIEEEEVEVPVEKTEGGLSSMDTEGNQAVKVPDLDNPSMGAAKNGTTDPSAMDTVETNSNTKYADMESPKKIMSKKKKTKRTDVPVKESIFGVVAQADLQKAVEQEYEMALQDRVMEETKDKKNAMYEKYREYATDTEREQLTARLQDIKDWFYDEGENETKGVYVAKLAELKKLGYPIEEWFKKLQSRAFHFISECEKAKIWLEAKQEQKPTSPKATNPDFLCVEVKEKTETSDRFCKPMMVKPLPATPLEWSATPKDFEKIATEGVGQDNVGAAEPIEAENQNSEFAMERWSVVVVLKQMREPSDDRSAGRDAALYFTFGLLS</sequence>
<dbReference type="Gene3D" id="3.30.420.40">
    <property type="match status" value="2"/>
</dbReference>
<keyword evidence="4" id="KW-1185">Reference proteome</keyword>
<dbReference type="InterPro" id="IPR013126">
    <property type="entry name" value="Hsp_70_fam"/>
</dbReference>
<keyword evidence="1" id="KW-0547">Nucleotide-binding</keyword>
<dbReference type="InterPro" id="IPR029048">
    <property type="entry name" value="HSP70_C_sf"/>
</dbReference>
<dbReference type="AlphaFoldDB" id="A0A8T2Q8P7"/>
<reference evidence="3" key="1">
    <citation type="submission" date="2021-08" db="EMBL/GenBank/DDBJ databases">
        <title>WGS assembly of Ceratopteris richardii.</title>
        <authorList>
            <person name="Marchant D.B."/>
            <person name="Chen G."/>
            <person name="Jenkins J."/>
            <person name="Shu S."/>
            <person name="Leebens-Mack J."/>
            <person name="Grimwood J."/>
            <person name="Schmutz J."/>
            <person name="Soltis P."/>
            <person name="Soltis D."/>
            <person name="Chen Z.-H."/>
        </authorList>
    </citation>
    <scope>NUCLEOTIDE SEQUENCE</scope>
    <source>
        <strain evidence="3">Whitten #5841</strain>
        <tissue evidence="3">Leaf</tissue>
    </source>
</reference>
<dbReference type="PANTHER" id="PTHR45639">
    <property type="entry name" value="HSC70CB, ISOFORM G-RELATED"/>
    <property type="match status" value="1"/>
</dbReference>
<protein>
    <recommendedName>
        <fullName evidence="5">Heat shock 70 kDa protein 14</fullName>
    </recommendedName>
</protein>
<dbReference type="OrthoDB" id="434160at2759"/>
<comment type="caution">
    <text evidence="3">The sequence shown here is derived from an EMBL/GenBank/DDBJ whole genome shotgun (WGS) entry which is preliminary data.</text>
</comment>
<evidence type="ECO:0000313" key="3">
    <source>
        <dbReference type="EMBL" id="KAH7280352.1"/>
    </source>
</evidence>
<dbReference type="Proteomes" id="UP000825935">
    <property type="component" value="Chromosome 37"/>
</dbReference>
<dbReference type="SUPFAM" id="SSF100920">
    <property type="entry name" value="Heat shock protein 70kD (HSP70), peptide-binding domain"/>
    <property type="match status" value="1"/>
</dbReference>
<dbReference type="SUPFAM" id="SSF100934">
    <property type="entry name" value="Heat shock protein 70kD (HSP70), C-terminal subdomain"/>
    <property type="match status" value="1"/>
</dbReference>
<dbReference type="FunFam" id="3.90.640.10:FF:000004">
    <property type="entry name" value="Heat shock 70 kDa protein 4"/>
    <property type="match status" value="1"/>
</dbReference>
<dbReference type="Gene3D" id="3.90.640.10">
    <property type="entry name" value="Actin, Chain A, domain 4"/>
    <property type="match status" value="1"/>
</dbReference>
<dbReference type="InterPro" id="IPR029047">
    <property type="entry name" value="HSP70_peptide-bd_sf"/>
</dbReference>
<dbReference type="FunFam" id="3.30.420.40:FF:000171">
    <property type="entry name" value="Heat shock 70 kDa protein 4"/>
    <property type="match status" value="1"/>
</dbReference>
<evidence type="ECO:0008006" key="5">
    <source>
        <dbReference type="Google" id="ProtNLM"/>
    </source>
</evidence>